<name>A0ABN1JDP7_9CLOT</name>
<dbReference type="EMBL" id="BAAACG010000008">
    <property type="protein sequence ID" value="GAA0737018.1"/>
    <property type="molecule type" value="Genomic_DNA"/>
</dbReference>
<keyword evidence="2" id="KW-1185">Reference proteome</keyword>
<dbReference type="Proteomes" id="UP001501510">
    <property type="component" value="Unassembled WGS sequence"/>
</dbReference>
<accession>A0ABN1JDP7</accession>
<dbReference type="RefSeq" id="WP_343759995.1">
    <property type="nucleotide sequence ID" value="NZ_BAAACG010000008.1"/>
</dbReference>
<sequence>MSKNKFKNRPKEQNVTAAWADIEKTLPHSKVPVPSENAVIDAKDWVDSNEK</sequence>
<dbReference type="Pfam" id="PF12655">
    <property type="entry name" value="CDIF630_02480-like"/>
    <property type="match status" value="1"/>
</dbReference>
<reference evidence="1 2" key="1">
    <citation type="journal article" date="2019" name="Int. J. Syst. Evol. Microbiol.">
        <title>The Global Catalogue of Microorganisms (GCM) 10K type strain sequencing project: providing services to taxonomists for standard genome sequencing and annotation.</title>
        <authorList>
            <consortium name="The Broad Institute Genomics Platform"/>
            <consortium name="The Broad Institute Genome Sequencing Center for Infectious Disease"/>
            <person name="Wu L."/>
            <person name="Ma J."/>
        </authorList>
    </citation>
    <scope>NUCLEOTIDE SEQUENCE [LARGE SCALE GENOMIC DNA]</scope>
    <source>
        <strain evidence="1 2">JCM 1407</strain>
    </source>
</reference>
<dbReference type="InterPro" id="IPR024209">
    <property type="entry name" value="CDIF630_02480-like"/>
</dbReference>
<evidence type="ECO:0008006" key="3">
    <source>
        <dbReference type="Google" id="ProtNLM"/>
    </source>
</evidence>
<comment type="caution">
    <text evidence="1">The sequence shown here is derived from an EMBL/GenBank/DDBJ whole genome shotgun (WGS) entry which is preliminary data.</text>
</comment>
<proteinExistence type="predicted"/>
<evidence type="ECO:0000313" key="1">
    <source>
        <dbReference type="EMBL" id="GAA0737018.1"/>
    </source>
</evidence>
<gene>
    <name evidence="1" type="ORF">GCM10008906_12650</name>
</gene>
<organism evidence="1 2">
    <name type="scientific">Clostridium oceanicum</name>
    <dbReference type="NCBI Taxonomy" id="1543"/>
    <lineage>
        <taxon>Bacteria</taxon>
        <taxon>Bacillati</taxon>
        <taxon>Bacillota</taxon>
        <taxon>Clostridia</taxon>
        <taxon>Eubacteriales</taxon>
        <taxon>Clostridiaceae</taxon>
        <taxon>Clostridium</taxon>
    </lineage>
</organism>
<protein>
    <recommendedName>
        <fullName evidence="3">DUF3787 domain-containing protein</fullName>
    </recommendedName>
</protein>
<evidence type="ECO:0000313" key="2">
    <source>
        <dbReference type="Proteomes" id="UP001501510"/>
    </source>
</evidence>